<sequence>MSSPAPRPRADRTQLQQIIAGLTEGVILIDPDQTIAWANAAALAMHGVDTLAELGADVDEYRARFELRYRNRHRVLPGAYPMDRVLAGETFTEVTVEVGRPGEEARWTHRLRSLVLNGPDGIPECLVLVVNDATERYNAEERFERTFNANPAPAIICRLADLRYVKVNEGFQEMTGYTRDGLIGRSVYEIDVLEGAESRDLAIERLGEGRTIPQMEALLTLPAGGTKAVIVAGQPIEMGDEPCMLFTFMDLEPRKRAEHALRQSEERFAKSFRLMPLPCFLCTRDAFRILDINDAFTAILGLATEETVGRALADLPLFADTAARRRFEAEIAGAGMLRGAELPARTADGGVLDCLVSAETLTIGDQDCVLVVLQDITERKRSEGELIAAIEAVMQDTSWFSRTVIEKLANLRAPPGRNRAPAELADLTAREREVLGLICAGLPDADIATRLGISRNTVRNQVAAIYHKLDIHKRGALIVWARERGIQGPGPASPARDGSPDKRRS</sequence>
<feature type="domain" description="PAS" evidence="3">
    <location>
        <begin position="139"/>
        <end position="190"/>
    </location>
</feature>
<protein>
    <submittedName>
        <fullName evidence="4">Transcriptional regulator LuxR</fullName>
    </submittedName>
</protein>
<dbReference type="InterPro" id="IPR013656">
    <property type="entry name" value="PAS_4"/>
</dbReference>
<dbReference type="Pfam" id="PF08448">
    <property type="entry name" value="PAS_4"/>
    <property type="match status" value="1"/>
</dbReference>
<proteinExistence type="predicted"/>
<dbReference type="SMART" id="SM00421">
    <property type="entry name" value="HTH_LUXR"/>
    <property type="match status" value="1"/>
</dbReference>
<accession>A0A0D6P8Y0</accession>
<dbReference type="RefSeq" id="WP_048861353.1">
    <property type="nucleotide sequence ID" value="NZ_BANB01000284.1"/>
</dbReference>
<keyword evidence="1" id="KW-0238">DNA-binding</keyword>
<dbReference type="Pfam" id="PF13188">
    <property type="entry name" value="PAS_8"/>
    <property type="match status" value="1"/>
</dbReference>
<dbReference type="SUPFAM" id="SSF55785">
    <property type="entry name" value="PYP-like sensor domain (PAS domain)"/>
    <property type="match status" value="3"/>
</dbReference>
<dbReference type="InterPro" id="IPR000014">
    <property type="entry name" value="PAS"/>
</dbReference>
<dbReference type="SUPFAM" id="SSF46894">
    <property type="entry name" value="C-terminal effector domain of the bipartite response regulators"/>
    <property type="match status" value="1"/>
</dbReference>
<dbReference type="Pfam" id="PF13426">
    <property type="entry name" value="PAS_9"/>
    <property type="match status" value="1"/>
</dbReference>
<dbReference type="PANTHER" id="PTHR43214:SF38">
    <property type="entry name" value="NITRATE_NITRITE RESPONSE REGULATOR PROTEIN NARL"/>
    <property type="match status" value="1"/>
</dbReference>
<dbReference type="Gene3D" id="1.10.10.10">
    <property type="entry name" value="Winged helix-like DNA-binding domain superfamily/Winged helix DNA-binding domain"/>
    <property type="match status" value="1"/>
</dbReference>
<evidence type="ECO:0000256" key="1">
    <source>
        <dbReference type="ARBA" id="ARBA00023125"/>
    </source>
</evidence>
<dbReference type="AlphaFoldDB" id="A0A0D6P8Y0"/>
<gene>
    <name evidence="4" type="ORF">Asru_0284_04</name>
</gene>
<dbReference type="CDD" id="cd00130">
    <property type="entry name" value="PAS"/>
    <property type="match status" value="2"/>
</dbReference>
<dbReference type="InterPro" id="IPR039420">
    <property type="entry name" value="WalR-like"/>
</dbReference>
<name>A0A0D6P8Y0_9PROT</name>
<evidence type="ECO:0000313" key="4">
    <source>
        <dbReference type="EMBL" id="GAN77324.1"/>
    </source>
</evidence>
<dbReference type="NCBIfam" id="TIGR00229">
    <property type="entry name" value="sensory_box"/>
    <property type="match status" value="2"/>
</dbReference>
<dbReference type="PANTHER" id="PTHR43214">
    <property type="entry name" value="TWO-COMPONENT RESPONSE REGULATOR"/>
    <property type="match status" value="1"/>
</dbReference>
<dbReference type="Pfam" id="PF00196">
    <property type="entry name" value="GerE"/>
    <property type="match status" value="1"/>
</dbReference>
<dbReference type="GO" id="GO:0003677">
    <property type="term" value="F:DNA binding"/>
    <property type="evidence" value="ECO:0007669"/>
    <property type="project" value="UniProtKB-KW"/>
</dbReference>
<organism evidence="4 5">
    <name type="scientific">Acidisphaera rubrifaciens HS-AP3</name>
    <dbReference type="NCBI Taxonomy" id="1231350"/>
    <lineage>
        <taxon>Bacteria</taxon>
        <taxon>Pseudomonadati</taxon>
        <taxon>Pseudomonadota</taxon>
        <taxon>Alphaproteobacteria</taxon>
        <taxon>Acetobacterales</taxon>
        <taxon>Acetobacteraceae</taxon>
        <taxon>Acidisphaera</taxon>
    </lineage>
</organism>
<evidence type="ECO:0000259" key="2">
    <source>
        <dbReference type="PROSITE" id="PS50043"/>
    </source>
</evidence>
<feature type="domain" description="HTH luxR-type" evidence="2">
    <location>
        <begin position="420"/>
        <end position="485"/>
    </location>
</feature>
<dbReference type="SMART" id="SM00086">
    <property type="entry name" value="PAC"/>
    <property type="match status" value="3"/>
</dbReference>
<reference evidence="4 5" key="1">
    <citation type="submission" date="2012-11" db="EMBL/GenBank/DDBJ databases">
        <title>Whole genome sequence of Acidisphaera rubrifaciens HS-AP3.</title>
        <authorList>
            <person name="Azuma Y."/>
            <person name="Higashiura N."/>
            <person name="Hirakawa H."/>
            <person name="Matsushita K."/>
        </authorList>
    </citation>
    <scope>NUCLEOTIDE SEQUENCE [LARGE SCALE GENOMIC DNA]</scope>
    <source>
        <strain evidence="4 5">HS-AP3</strain>
    </source>
</reference>
<dbReference type="CDD" id="cd06170">
    <property type="entry name" value="LuxR_C_like"/>
    <property type="match status" value="1"/>
</dbReference>
<dbReference type="EMBL" id="BANB01000284">
    <property type="protein sequence ID" value="GAN77324.1"/>
    <property type="molecule type" value="Genomic_DNA"/>
</dbReference>
<feature type="domain" description="PAS" evidence="3">
    <location>
        <begin position="264"/>
        <end position="312"/>
    </location>
</feature>
<evidence type="ECO:0000259" key="3">
    <source>
        <dbReference type="PROSITE" id="PS50112"/>
    </source>
</evidence>
<dbReference type="SMART" id="SM00091">
    <property type="entry name" value="PAS"/>
    <property type="match status" value="3"/>
</dbReference>
<dbReference type="OrthoDB" id="434992at2"/>
<dbReference type="PROSITE" id="PS50112">
    <property type="entry name" value="PAS"/>
    <property type="match status" value="2"/>
</dbReference>
<dbReference type="PROSITE" id="PS50043">
    <property type="entry name" value="HTH_LUXR_2"/>
    <property type="match status" value="1"/>
</dbReference>
<dbReference type="InterPro" id="IPR035965">
    <property type="entry name" value="PAS-like_dom_sf"/>
</dbReference>
<dbReference type="InterPro" id="IPR016032">
    <property type="entry name" value="Sig_transdc_resp-reg_C-effctor"/>
</dbReference>
<keyword evidence="5" id="KW-1185">Reference proteome</keyword>
<comment type="caution">
    <text evidence="4">The sequence shown here is derived from an EMBL/GenBank/DDBJ whole genome shotgun (WGS) entry which is preliminary data.</text>
</comment>
<dbReference type="PRINTS" id="PR00038">
    <property type="entry name" value="HTHLUXR"/>
</dbReference>
<dbReference type="InterPro" id="IPR001610">
    <property type="entry name" value="PAC"/>
</dbReference>
<dbReference type="Gene3D" id="3.30.450.20">
    <property type="entry name" value="PAS domain"/>
    <property type="match status" value="3"/>
</dbReference>
<dbReference type="Proteomes" id="UP000032680">
    <property type="component" value="Unassembled WGS sequence"/>
</dbReference>
<dbReference type="InterPro" id="IPR036388">
    <property type="entry name" value="WH-like_DNA-bd_sf"/>
</dbReference>
<dbReference type="InterPro" id="IPR000792">
    <property type="entry name" value="Tscrpt_reg_LuxR_C"/>
</dbReference>
<dbReference type="GO" id="GO:0006355">
    <property type="term" value="P:regulation of DNA-templated transcription"/>
    <property type="evidence" value="ECO:0007669"/>
    <property type="project" value="InterPro"/>
</dbReference>
<evidence type="ECO:0000313" key="5">
    <source>
        <dbReference type="Proteomes" id="UP000032680"/>
    </source>
</evidence>